<dbReference type="GO" id="GO:0006826">
    <property type="term" value="P:iron ion transport"/>
    <property type="evidence" value="ECO:0007669"/>
    <property type="project" value="TreeGrafter"/>
</dbReference>
<dbReference type="Pfam" id="PF01794">
    <property type="entry name" value="Ferric_reduct"/>
    <property type="match status" value="1"/>
</dbReference>
<evidence type="ECO:0000256" key="6">
    <source>
        <dbReference type="ARBA" id="ARBA00023065"/>
    </source>
</evidence>
<keyword evidence="12" id="KW-1185">Reference proteome</keyword>
<dbReference type="GO" id="GO:0006879">
    <property type="term" value="P:intracellular iron ion homeostasis"/>
    <property type="evidence" value="ECO:0007669"/>
    <property type="project" value="TreeGrafter"/>
</dbReference>
<feature type="transmembrane region" description="Helical" evidence="8">
    <location>
        <begin position="133"/>
        <end position="153"/>
    </location>
</feature>
<evidence type="ECO:0000256" key="5">
    <source>
        <dbReference type="ARBA" id="ARBA00023002"/>
    </source>
</evidence>
<dbReference type="Pfam" id="PF08030">
    <property type="entry name" value="NAD_binding_6"/>
    <property type="match status" value="1"/>
</dbReference>
<dbReference type="GO" id="GO:0000293">
    <property type="term" value="F:ferric-chelate reductase activity"/>
    <property type="evidence" value="ECO:0007669"/>
    <property type="project" value="TreeGrafter"/>
</dbReference>
<dbReference type="GO" id="GO:0005886">
    <property type="term" value="C:plasma membrane"/>
    <property type="evidence" value="ECO:0007669"/>
    <property type="project" value="TreeGrafter"/>
</dbReference>
<keyword evidence="2" id="KW-0813">Transport</keyword>
<comment type="caution">
    <text evidence="11">The sequence shown here is derived from an EMBL/GenBank/DDBJ whole genome shotgun (WGS) entry which is preliminary data.</text>
</comment>
<protein>
    <recommendedName>
        <fullName evidence="13">FAD-binding FR-type domain-containing protein</fullName>
    </recommendedName>
</protein>
<evidence type="ECO:0000256" key="4">
    <source>
        <dbReference type="ARBA" id="ARBA00022989"/>
    </source>
</evidence>
<evidence type="ECO:0000256" key="3">
    <source>
        <dbReference type="ARBA" id="ARBA00022692"/>
    </source>
</evidence>
<dbReference type="Gene3D" id="3.40.50.80">
    <property type="entry name" value="Nucleotide-binding domain of ferredoxin-NADP reductase (FNR) module"/>
    <property type="match status" value="1"/>
</dbReference>
<dbReference type="OrthoDB" id="4494341at2759"/>
<evidence type="ECO:0000256" key="2">
    <source>
        <dbReference type="ARBA" id="ARBA00022448"/>
    </source>
</evidence>
<evidence type="ECO:0000256" key="8">
    <source>
        <dbReference type="SAM" id="Phobius"/>
    </source>
</evidence>
<dbReference type="InterPro" id="IPR013130">
    <property type="entry name" value="Fe3_Rdtase_TM_dom"/>
</dbReference>
<organism evidence="11 12">
    <name type="scientific">Penicillium olsonii</name>
    <dbReference type="NCBI Taxonomy" id="99116"/>
    <lineage>
        <taxon>Eukaryota</taxon>
        <taxon>Fungi</taxon>
        <taxon>Dikarya</taxon>
        <taxon>Ascomycota</taxon>
        <taxon>Pezizomycotina</taxon>
        <taxon>Eurotiomycetes</taxon>
        <taxon>Eurotiomycetidae</taxon>
        <taxon>Eurotiales</taxon>
        <taxon>Aspergillaceae</taxon>
        <taxon>Penicillium</taxon>
    </lineage>
</organism>
<evidence type="ECO:0000313" key="12">
    <source>
        <dbReference type="Proteomes" id="UP001153618"/>
    </source>
</evidence>
<feature type="transmembrane region" description="Helical" evidence="8">
    <location>
        <begin position="189"/>
        <end position="211"/>
    </location>
</feature>
<dbReference type="InterPro" id="IPR051410">
    <property type="entry name" value="Ferric/Cupric_Reductase"/>
</dbReference>
<keyword evidence="4 8" id="KW-1133">Transmembrane helix</keyword>
<feature type="transmembrane region" description="Helical" evidence="8">
    <location>
        <begin position="160"/>
        <end position="177"/>
    </location>
</feature>
<feature type="transmembrane region" description="Helical" evidence="8">
    <location>
        <begin position="103"/>
        <end position="121"/>
    </location>
</feature>
<evidence type="ECO:0000256" key="7">
    <source>
        <dbReference type="ARBA" id="ARBA00023136"/>
    </source>
</evidence>
<keyword evidence="6" id="KW-0406">Ion transport</keyword>
<dbReference type="Proteomes" id="UP001153618">
    <property type="component" value="Unassembled WGS sequence"/>
</dbReference>
<dbReference type="PANTHER" id="PTHR32361">
    <property type="entry name" value="FERRIC/CUPRIC REDUCTASE TRANSMEMBRANE COMPONENT"/>
    <property type="match status" value="1"/>
</dbReference>
<evidence type="ECO:0000259" key="9">
    <source>
        <dbReference type="Pfam" id="PF01794"/>
    </source>
</evidence>
<dbReference type="CDD" id="cd06186">
    <property type="entry name" value="NOX_Duox_like_FAD_NADP"/>
    <property type="match status" value="1"/>
</dbReference>
<dbReference type="InterPro" id="IPR039261">
    <property type="entry name" value="FNR_nucleotide-bd"/>
</dbReference>
<accession>A0A9W4I7Q9</accession>
<keyword evidence="7 8" id="KW-0472">Membrane</keyword>
<dbReference type="InterPro" id="IPR013121">
    <property type="entry name" value="Fe_red_NAD-bd_6"/>
</dbReference>
<evidence type="ECO:0008006" key="13">
    <source>
        <dbReference type="Google" id="ProtNLM"/>
    </source>
</evidence>
<evidence type="ECO:0000259" key="10">
    <source>
        <dbReference type="Pfam" id="PF08030"/>
    </source>
</evidence>
<dbReference type="EMBL" id="CAJVOS010000061">
    <property type="protein sequence ID" value="CAG8236827.1"/>
    <property type="molecule type" value="Genomic_DNA"/>
</dbReference>
<name>A0A9W4I7Q9_PENOL</name>
<keyword evidence="3 8" id="KW-0812">Transmembrane</keyword>
<evidence type="ECO:0000313" key="11">
    <source>
        <dbReference type="EMBL" id="CAG8236827.1"/>
    </source>
</evidence>
<keyword evidence="5" id="KW-0560">Oxidoreductase</keyword>
<evidence type="ECO:0000256" key="1">
    <source>
        <dbReference type="ARBA" id="ARBA00004141"/>
    </source>
</evidence>
<feature type="domain" description="Ferric reductase NAD binding" evidence="10">
    <location>
        <begin position="334"/>
        <end position="382"/>
    </location>
</feature>
<comment type="subcellular location">
    <subcellularLocation>
        <location evidence="1">Membrane</location>
        <topology evidence="1">Multi-pass membrane protein</topology>
    </subcellularLocation>
</comment>
<sequence>MLLPWQSTLKRAFARHIKYPYVLQRHRLMGPWSRGIVFIHIAYFMSHVVIIRFQDRSLVNIRARAGVLSLVNLILPLSATHLSYLADILGLSLRNCRRLHRSVAWMCSGLLLIHVGTSFPEGTANVTTSRSQGWSHVGGSGVGLLMLFSFLAVRKLSYEIFFRLHQALAVLSFYGIWQHVPATHLFPRLYVYLIPGICALTLTLQVVNLLYRNGLFSGRGLPRAIPCCKSAATIQNVAIRIKLTLPRPVKVLPGQYINIWLPSISMSSWIHTHSLTITSWAPGKQEVLELLLHPRYGQSSSIYRQVRALEVRESLSLLALWTGPHGISESVGGYENVILVASGPGLAAVIPYVSMLIHGHNTCTMNLRRVHLIWQVKELDSLLFGRHDRAFLYQGLPDYRSIIDSEASGEAISKFSTVRDEHGKTLAMVSSEDRTRDHIRSLVTRYLSTGVSMVEMEYQP</sequence>
<feature type="domain" description="Ferric oxidoreductase" evidence="9">
    <location>
        <begin position="65"/>
        <end position="175"/>
    </location>
</feature>
<dbReference type="SUPFAM" id="SSF52343">
    <property type="entry name" value="Ferredoxin reductase-like, C-terminal NADP-linked domain"/>
    <property type="match status" value="1"/>
</dbReference>
<dbReference type="GO" id="GO:0015677">
    <property type="term" value="P:copper ion import"/>
    <property type="evidence" value="ECO:0007669"/>
    <property type="project" value="TreeGrafter"/>
</dbReference>
<proteinExistence type="predicted"/>
<gene>
    <name evidence="11" type="ORF">POLS_LOCUS8456</name>
</gene>
<feature type="transmembrane region" description="Helical" evidence="8">
    <location>
        <begin position="35"/>
        <end position="53"/>
    </location>
</feature>
<dbReference type="AlphaFoldDB" id="A0A9W4I7Q9"/>
<dbReference type="PANTHER" id="PTHR32361:SF26">
    <property type="entry name" value="FAD-BINDING 8 DOMAIN-CONTAINING PROTEIN-RELATED"/>
    <property type="match status" value="1"/>
</dbReference>
<reference evidence="11" key="1">
    <citation type="submission" date="2021-07" db="EMBL/GenBank/DDBJ databases">
        <authorList>
            <person name="Branca A.L. A."/>
        </authorList>
    </citation>
    <scope>NUCLEOTIDE SEQUENCE</scope>
</reference>